<dbReference type="Pfam" id="PF04030">
    <property type="entry name" value="ALO"/>
    <property type="match status" value="1"/>
</dbReference>
<dbReference type="PANTHER" id="PTHR43762:SF1">
    <property type="entry name" value="D-ARABINONO-1,4-LACTONE OXIDASE"/>
    <property type="match status" value="1"/>
</dbReference>
<dbReference type="InterPro" id="IPR007173">
    <property type="entry name" value="ALO_C"/>
</dbReference>
<organism evidence="3 4">
    <name type="scientific">Jiangella anatolica</name>
    <dbReference type="NCBI Taxonomy" id="2670374"/>
    <lineage>
        <taxon>Bacteria</taxon>
        <taxon>Bacillati</taxon>
        <taxon>Actinomycetota</taxon>
        <taxon>Actinomycetes</taxon>
        <taxon>Jiangellales</taxon>
        <taxon>Jiangellaceae</taxon>
        <taxon>Jiangella</taxon>
    </lineage>
</organism>
<dbReference type="PANTHER" id="PTHR43762">
    <property type="entry name" value="L-GULONOLACTONE OXIDASE"/>
    <property type="match status" value="1"/>
</dbReference>
<dbReference type="Pfam" id="PF01565">
    <property type="entry name" value="FAD_binding_4"/>
    <property type="match status" value="1"/>
</dbReference>
<dbReference type="PROSITE" id="PS51387">
    <property type="entry name" value="FAD_PCMH"/>
    <property type="match status" value="1"/>
</dbReference>
<dbReference type="GO" id="GO:0003885">
    <property type="term" value="F:D-arabinono-1,4-lactone oxidase activity"/>
    <property type="evidence" value="ECO:0007669"/>
    <property type="project" value="InterPro"/>
</dbReference>
<dbReference type="InterPro" id="IPR006094">
    <property type="entry name" value="Oxid_FAD_bind_N"/>
</dbReference>
<comment type="caution">
    <text evidence="3">The sequence shown here is derived from an EMBL/GenBank/DDBJ whole genome shotgun (WGS) entry which is preliminary data.</text>
</comment>
<dbReference type="InterPro" id="IPR016167">
    <property type="entry name" value="FAD-bd_PCMH_sub1"/>
</dbReference>
<dbReference type="Gene3D" id="3.30.43.10">
    <property type="entry name" value="Uridine Diphospho-n-acetylenolpyruvylglucosamine Reductase, domain 2"/>
    <property type="match status" value="1"/>
</dbReference>
<dbReference type="InterPro" id="IPR016171">
    <property type="entry name" value="Vanillyl_alc_oxidase_C-sub2"/>
</dbReference>
<keyword evidence="1" id="KW-0560">Oxidoreductase</keyword>
<dbReference type="InterPro" id="IPR016166">
    <property type="entry name" value="FAD-bd_PCMH"/>
</dbReference>
<dbReference type="EMBL" id="POTW01000060">
    <property type="protein sequence ID" value="PZF81329.1"/>
    <property type="molecule type" value="Genomic_DNA"/>
</dbReference>
<dbReference type="InterPro" id="IPR010031">
    <property type="entry name" value="FAD_lactone_oxidase-like"/>
</dbReference>
<keyword evidence="4" id="KW-1185">Reference proteome</keyword>
<dbReference type="GO" id="GO:0080049">
    <property type="term" value="F:L-gulono-1,4-lactone dehydrogenase activity"/>
    <property type="evidence" value="ECO:0007669"/>
    <property type="project" value="TreeGrafter"/>
</dbReference>
<dbReference type="SUPFAM" id="SSF56176">
    <property type="entry name" value="FAD-binding/transporter-associated domain-like"/>
    <property type="match status" value="1"/>
</dbReference>
<dbReference type="InterPro" id="IPR016169">
    <property type="entry name" value="FAD-bd_PCMH_sub2"/>
</dbReference>
<sequence length="438" mass="47870">MRTILLDRPPRRRPDPARTLLAVSAERTNWAGNLHYGATRIHTPASVDEVQDLVARTGRIRALGSRHSFSDVADTTGELVSLARLPRLIKVDRAARTVTVGAGLRYGDVAAELHRRGWALHNLGSLPHISVAGAVATATHGSGDRNGNLATAVTGLQLVGGDGELLAVRRGDPDFPGAVVALGALGVVTTVTLDVVPAFDVRQVVYDDLATDTVAERFDEIFAAAYSVSVFTDWAGTTRAWVKHRVEDGDDWTPEPAWMGARLAAEPRNPVPGMPAVNCTEQLGVAGPWFDRLPHFRLEFTPSSGDELQSEFLVPREHAPDAFRAIAALAGRIAPVLQVCELRTVAADDLWLSSSYGRDVAGFHFTWRQDPDAVLPVLAEIEAALAPYDARPHWGKLFTAEPEQVQERYPRLADFRRLRGEYDPDDRFGNDFVDRYLG</sequence>
<gene>
    <name evidence="3" type="ORF">C1I92_21470</name>
</gene>
<accession>A0A2W2BZ33</accession>
<dbReference type="Gene3D" id="3.30.70.2520">
    <property type="match status" value="1"/>
</dbReference>
<evidence type="ECO:0000313" key="4">
    <source>
        <dbReference type="Proteomes" id="UP000248764"/>
    </source>
</evidence>
<name>A0A2W2BZ33_9ACTN</name>
<dbReference type="GO" id="GO:0016020">
    <property type="term" value="C:membrane"/>
    <property type="evidence" value="ECO:0007669"/>
    <property type="project" value="InterPro"/>
</dbReference>
<feature type="domain" description="FAD-binding PCMH-type" evidence="2">
    <location>
        <begin position="34"/>
        <end position="198"/>
    </location>
</feature>
<dbReference type="PIRSF" id="PIRSF000136">
    <property type="entry name" value="LGO_GLO"/>
    <property type="match status" value="1"/>
</dbReference>
<evidence type="ECO:0000256" key="1">
    <source>
        <dbReference type="ARBA" id="ARBA00023002"/>
    </source>
</evidence>
<evidence type="ECO:0000259" key="2">
    <source>
        <dbReference type="PROSITE" id="PS51387"/>
    </source>
</evidence>
<dbReference type="Gene3D" id="3.30.70.2530">
    <property type="match status" value="1"/>
</dbReference>
<dbReference type="Gene3D" id="3.30.465.10">
    <property type="match status" value="1"/>
</dbReference>
<dbReference type="InterPro" id="IPR036318">
    <property type="entry name" value="FAD-bd_PCMH-like_sf"/>
</dbReference>
<proteinExistence type="predicted"/>
<dbReference type="GO" id="GO:0071949">
    <property type="term" value="F:FAD binding"/>
    <property type="evidence" value="ECO:0007669"/>
    <property type="project" value="InterPro"/>
</dbReference>
<evidence type="ECO:0000313" key="3">
    <source>
        <dbReference type="EMBL" id="PZF81329.1"/>
    </source>
</evidence>
<dbReference type="AlphaFoldDB" id="A0A2W2BZ33"/>
<dbReference type="Gene3D" id="1.10.45.10">
    <property type="entry name" value="Vanillyl-alcohol Oxidase, Chain A, domain 4"/>
    <property type="match status" value="1"/>
</dbReference>
<reference evidence="3 4" key="1">
    <citation type="submission" date="2018-01" db="EMBL/GenBank/DDBJ databases">
        <title>Draft genome sequence of Jiangella sp. GTF31.</title>
        <authorList>
            <person name="Sahin N."/>
            <person name="Ay H."/>
            <person name="Saygin H."/>
        </authorList>
    </citation>
    <scope>NUCLEOTIDE SEQUENCE [LARGE SCALE GENOMIC DNA]</scope>
    <source>
        <strain evidence="3 4">GTF31</strain>
    </source>
</reference>
<protein>
    <submittedName>
        <fullName evidence="3">FAD-binding protein</fullName>
    </submittedName>
</protein>
<dbReference type="Proteomes" id="UP000248764">
    <property type="component" value="Unassembled WGS sequence"/>
</dbReference>